<feature type="domain" description="RNase H type-1" evidence="1">
    <location>
        <begin position="118"/>
        <end position="183"/>
    </location>
</feature>
<dbReference type="Gene3D" id="3.30.420.10">
    <property type="entry name" value="Ribonuclease H-like superfamily/Ribonuclease H"/>
    <property type="match status" value="1"/>
</dbReference>
<dbReference type="InterPro" id="IPR002156">
    <property type="entry name" value="RNaseH_domain"/>
</dbReference>
<evidence type="ECO:0000313" key="2">
    <source>
        <dbReference type="EMBL" id="EAY89387.1"/>
    </source>
</evidence>
<reference evidence="2 3" key="1">
    <citation type="journal article" date="2005" name="PLoS Biol.">
        <title>The genomes of Oryza sativa: a history of duplications.</title>
        <authorList>
            <person name="Yu J."/>
            <person name="Wang J."/>
            <person name="Lin W."/>
            <person name="Li S."/>
            <person name="Li H."/>
            <person name="Zhou J."/>
            <person name="Ni P."/>
            <person name="Dong W."/>
            <person name="Hu S."/>
            <person name="Zeng C."/>
            <person name="Zhang J."/>
            <person name="Zhang Y."/>
            <person name="Li R."/>
            <person name="Xu Z."/>
            <person name="Li S."/>
            <person name="Li X."/>
            <person name="Zheng H."/>
            <person name="Cong L."/>
            <person name="Lin L."/>
            <person name="Yin J."/>
            <person name="Geng J."/>
            <person name="Li G."/>
            <person name="Shi J."/>
            <person name="Liu J."/>
            <person name="Lv H."/>
            <person name="Li J."/>
            <person name="Wang J."/>
            <person name="Deng Y."/>
            <person name="Ran L."/>
            <person name="Shi X."/>
            <person name="Wang X."/>
            <person name="Wu Q."/>
            <person name="Li C."/>
            <person name="Ren X."/>
            <person name="Wang J."/>
            <person name="Wang X."/>
            <person name="Li D."/>
            <person name="Liu D."/>
            <person name="Zhang X."/>
            <person name="Ji Z."/>
            <person name="Zhao W."/>
            <person name="Sun Y."/>
            <person name="Zhang Z."/>
            <person name="Bao J."/>
            <person name="Han Y."/>
            <person name="Dong L."/>
            <person name="Ji J."/>
            <person name="Chen P."/>
            <person name="Wu S."/>
            <person name="Liu J."/>
            <person name="Xiao Y."/>
            <person name="Bu D."/>
            <person name="Tan J."/>
            <person name="Yang L."/>
            <person name="Ye C."/>
            <person name="Zhang J."/>
            <person name="Xu J."/>
            <person name="Zhou Y."/>
            <person name="Yu Y."/>
            <person name="Zhang B."/>
            <person name="Zhuang S."/>
            <person name="Wei H."/>
            <person name="Liu B."/>
            <person name="Lei M."/>
            <person name="Yu H."/>
            <person name="Li Y."/>
            <person name="Xu H."/>
            <person name="Wei S."/>
            <person name="He X."/>
            <person name="Fang L."/>
            <person name="Zhang Z."/>
            <person name="Zhang Y."/>
            <person name="Huang X."/>
            <person name="Su Z."/>
            <person name="Tong W."/>
            <person name="Li J."/>
            <person name="Tong Z."/>
            <person name="Li S."/>
            <person name="Ye J."/>
            <person name="Wang L."/>
            <person name="Fang L."/>
            <person name="Lei T."/>
            <person name="Chen C."/>
            <person name="Chen H."/>
            <person name="Xu Z."/>
            <person name="Li H."/>
            <person name="Huang H."/>
            <person name="Zhang F."/>
            <person name="Xu H."/>
            <person name="Li N."/>
            <person name="Zhao C."/>
            <person name="Li S."/>
            <person name="Dong L."/>
            <person name="Huang Y."/>
            <person name="Li L."/>
            <person name="Xi Y."/>
            <person name="Qi Q."/>
            <person name="Li W."/>
            <person name="Zhang B."/>
            <person name="Hu W."/>
            <person name="Zhang Y."/>
            <person name="Tian X."/>
            <person name="Jiao Y."/>
            <person name="Liang X."/>
            <person name="Jin J."/>
            <person name="Gao L."/>
            <person name="Zheng W."/>
            <person name="Hao B."/>
            <person name="Liu S."/>
            <person name="Wang W."/>
            <person name="Yuan L."/>
            <person name="Cao M."/>
            <person name="McDermott J."/>
            <person name="Samudrala R."/>
            <person name="Wang J."/>
            <person name="Wong G.K."/>
            <person name="Yang H."/>
        </authorList>
    </citation>
    <scope>NUCLEOTIDE SEQUENCE [LARGE SCALE GENOMIC DNA]</scope>
    <source>
        <strain evidence="3">cv. 93-11</strain>
    </source>
</reference>
<dbReference type="GO" id="GO:0004523">
    <property type="term" value="F:RNA-DNA hybrid ribonuclease activity"/>
    <property type="evidence" value="ECO:0007669"/>
    <property type="project" value="InterPro"/>
</dbReference>
<protein>
    <recommendedName>
        <fullName evidence="1">RNase H type-1 domain-containing protein</fullName>
    </recommendedName>
</protein>
<dbReference type="GO" id="GO:0003676">
    <property type="term" value="F:nucleic acid binding"/>
    <property type="evidence" value="ECO:0007669"/>
    <property type="project" value="InterPro"/>
</dbReference>
<name>A2XEX7_ORYSI</name>
<evidence type="ECO:0000313" key="3">
    <source>
        <dbReference type="Proteomes" id="UP000007015"/>
    </source>
</evidence>
<dbReference type="EMBL" id="CM000128">
    <property type="protein sequence ID" value="EAY89387.1"/>
    <property type="molecule type" value="Genomic_DNA"/>
</dbReference>
<dbReference type="Proteomes" id="UP000007015">
    <property type="component" value="Chromosome 3"/>
</dbReference>
<keyword evidence="3" id="KW-1185">Reference proteome</keyword>
<dbReference type="InterPro" id="IPR044730">
    <property type="entry name" value="RNase_H-like_dom_plant"/>
</dbReference>
<dbReference type="Gramene" id="BGIOSGA012301-TA">
    <property type="protein sequence ID" value="BGIOSGA012301-PA"/>
    <property type="gene ID" value="BGIOSGA012301"/>
</dbReference>
<dbReference type="CDD" id="cd06222">
    <property type="entry name" value="RNase_H_like"/>
    <property type="match status" value="1"/>
</dbReference>
<dbReference type="AlphaFoldDB" id="A2XEX7"/>
<dbReference type="InterPro" id="IPR036397">
    <property type="entry name" value="RNaseH_sf"/>
</dbReference>
<dbReference type="HOGENOM" id="CLU_1404534_0_0_1"/>
<gene>
    <name evidence="2" type="ORF">OsI_10893</name>
</gene>
<evidence type="ECO:0000259" key="1">
    <source>
        <dbReference type="Pfam" id="PF13456"/>
    </source>
</evidence>
<organism evidence="2 3">
    <name type="scientific">Oryza sativa subsp. indica</name>
    <name type="common">Rice</name>
    <dbReference type="NCBI Taxonomy" id="39946"/>
    <lineage>
        <taxon>Eukaryota</taxon>
        <taxon>Viridiplantae</taxon>
        <taxon>Streptophyta</taxon>
        <taxon>Embryophyta</taxon>
        <taxon>Tracheophyta</taxon>
        <taxon>Spermatophyta</taxon>
        <taxon>Magnoliopsida</taxon>
        <taxon>Liliopsida</taxon>
        <taxon>Poales</taxon>
        <taxon>Poaceae</taxon>
        <taxon>BOP clade</taxon>
        <taxon>Oryzoideae</taxon>
        <taxon>Oryzeae</taxon>
        <taxon>Oryzinae</taxon>
        <taxon>Oryza</taxon>
        <taxon>Oryza sativa</taxon>
    </lineage>
</organism>
<dbReference type="Pfam" id="PF13456">
    <property type="entry name" value="RVT_3"/>
    <property type="match status" value="1"/>
</dbReference>
<proteinExistence type="predicted"/>
<sequence>MGELMDNSCPTEGKNFSLEVSKRRFGHDGKSEEVEVGSRCNLPHLRTSNPVHPSHGFQSTDAGGFWELLEDSRFWRSRPDWLLIILDSIRVDMRAKLLLLLWRSWFLRNDSVHATVEWVKQPLILETDCASLVKMMTSPDFERAHLCHTLRSIKSLSAVLLGFRIQKVKRECNSVAHELAKLAMHTNHSVVWRM</sequence>
<accession>A2XEX7</accession>